<dbReference type="FunFam" id="2.40.50.140:FF:000031">
    <property type="entry name" value="30S ribosomal protein S1"/>
    <property type="match status" value="1"/>
</dbReference>
<dbReference type="NCBIfam" id="NF005911">
    <property type="entry name" value="PRK07899.1"/>
    <property type="match status" value="1"/>
</dbReference>
<gene>
    <name evidence="9" type="ORF">UFOPK2237_00448</name>
</gene>
<evidence type="ECO:0000256" key="7">
    <source>
        <dbReference type="SAM" id="MobiDB-lite"/>
    </source>
</evidence>
<evidence type="ECO:0000256" key="2">
    <source>
        <dbReference type="ARBA" id="ARBA00022884"/>
    </source>
</evidence>
<organism evidence="9">
    <name type="scientific">freshwater metagenome</name>
    <dbReference type="NCBI Taxonomy" id="449393"/>
    <lineage>
        <taxon>unclassified sequences</taxon>
        <taxon>metagenomes</taxon>
        <taxon>ecological metagenomes</taxon>
    </lineage>
</organism>
<dbReference type="PROSITE" id="PS50126">
    <property type="entry name" value="S1"/>
    <property type="match status" value="4"/>
</dbReference>
<dbReference type="InterPro" id="IPR050437">
    <property type="entry name" value="Ribos_protein_bS1-like"/>
</dbReference>
<dbReference type="NCBIfam" id="NF005208">
    <property type="entry name" value="PRK06676.1"/>
    <property type="match status" value="1"/>
</dbReference>
<dbReference type="GO" id="GO:0003729">
    <property type="term" value="F:mRNA binding"/>
    <property type="evidence" value="ECO:0007669"/>
    <property type="project" value="TreeGrafter"/>
</dbReference>
<dbReference type="InterPro" id="IPR012340">
    <property type="entry name" value="NA-bd_OB-fold"/>
</dbReference>
<dbReference type="CDD" id="cd05688">
    <property type="entry name" value="S1_RPS1_repeat_ec3"/>
    <property type="match status" value="1"/>
</dbReference>
<dbReference type="GO" id="GO:0006412">
    <property type="term" value="P:translation"/>
    <property type="evidence" value="ECO:0007669"/>
    <property type="project" value="TreeGrafter"/>
</dbReference>
<feature type="domain" description="S1 motif" evidence="8">
    <location>
        <begin position="123"/>
        <end position="188"/>
    </location>
</feature>
<comment type="similarity">
    <text evidence="1">Belongs to the bacterial ribosomal protein bS1 family.</text>
</comment>
<evidence type="ECO:0000256" key="6">
    <source>
        <dbReference type="ARBA" id="ARBA00035517"/>
    </source>
</evidence>
<feature type="region of interest" description="Disordered" evidence="7">
    <location>
        <begin position="439"/>
        <end position="470"/>
    </location>
</feature>
<keyword evidence="4" id="KW-0687">Ribonucleoprotein</keyword>
<dbReference type="PANTHER" id="PTHR10724:SF7">
    <property type="entry name" value="SMALL RIBOSOMAL SUBUNIT PROTEIN BS1C"/>
    <property type="match status" value="1"/>
</dbReference>
<evidence type="ECO:0000256" key="1">
    <source>
        <dbReference type="ARBA" id="ARBA00006767"/>
    </source>
</evidence>
<evidence type="ECO:0000313" key="9">
    <source>
        <dbReference type="EMBL" id="CAB4649970.1"/>
    </source>
</evidence>
<keyword evidence="3" id="KW-0689">Ribosomal protein</keyword>
<proteinExistence type="inferred from homology"/>
<dbReference type="InterPro" id="IPR035104">
    <property type="entry name" value="Ribosomal_protein_S1-like"/>
</dbReference>
<reference evidence="9" key="1">
    <citation type="submission" date="2020-05" db="EMBL/GenBank/DDBJ databases">
        <authorList>
            <person name="Chiriac C."/>
            <person name="Salcher M."/>
            <person name="Ghai R."/>
            <person name="Kavagutti S V."/>
        </authorList>
    </citation>
    <scope>NUCLEOTIDE SEQUENCE</scope>
</reference>
<dbReference type="FunFam" id="2.40.50.140:FF:000035">
    <property type="entry name" value="30S ribosomal protein S1"/>
    <property type="match status" value="1"/>
</dbReference>
<dbReference type="Gene3D" id="2.40.50.140">
    <property type="entry name" value="Nucleic acid-binding proteins"/>
    <property type="match status" value="4"/>
</dbReference>
<feature type="domain" description="S1 motif" evidence="8">
    <location>
        <begin position="36"/>
        <end position="105"/>
    </location>
</feature>
<accession>A0A6J6KJG9</accession>
<sequence>MTVTTDKSNFSTVDDFASAEEFMAAVDATIKPFNDGDIVEGIVVKVSRDEVLVDIGYKTEGIIPSRELSIKHDIDPNEVVTVGDVIEALVLQKEDKEGQLILSKKRAQYERAWGSIEKIKEEDGVVTGTVIEVVKGGLIMDIGLRGFLPASLVEMRRVRDLAPYIGKQIEAKIIELDKNRNNVVLSRRAYLEQSQSAVRHGFLNQLEKGQIRKGVVSSIVNFGAFVDLGGVDGLVHVSELSWEHVDHPSKVVEVGQEVTVEVLEVDFDRERVSLSLKSTQEDPWQHFARTHTMGQVVPGEVTKLVPFGAFVRVSDGIEGLVHISELAGRHVEIPEQVVQVGDSTFVKVIDIDLERRRISLSLRQANEDVDSDETDSFDAGLYGMNQYDENGNYIYPEGFDPDTNEWLPGHEEKKAEWEAQYAAAHAKWEAHKLAVGESKKADAAANADAEVPTSYSGETTSEGTLSDDAGLQALRTELADKAE</sequence>
<name>A0A6J6KJG9_9ZZZZ</name>
<evidence type="ECO:0000256" key="5">
    <source>
        <dbReference type="ARBA" id="ARBA00035293"/>
    </source>
</evidence>
<dbReference type="CDD" id="cd04465">
    <property type="entry name" value="S1_RPS1_repeat_ec2_hs2"/>
    <property type="match status" value="1"/>
</dbReference>
<dbReference type="Pfam" id="PF00575">
    <property type="entry name" value="S1"/>
    <property type="match status" value="4"/>
</dbReference>
<feature type="domain" description="S1 motif" evidence="8">
    <location>
        <begin position="209"/>
        <end position="277"/>
    </location>
</feature>
<protein>
    <recommendedName>
        <fullName evidence="5">Small ribosomal subunit protein bS1</fullName>
    </recommendedName>
    <alternativeName>
        <fullName evidence="6">30S ribosomal protein S1</fullName>
    </alternativeName>
</protein>
<dbReference type="InterPro" id="IPR003029">
    <property type="entry name" value="S1_domain"/>
</dbReference>
<feature type="compositionally biased region" description="Low complexity" evidence="7">
    <location>
        <begin position="443"/>
        <end position="466"/>
    </location>
</feature>
<dbReference type="GO" id="GO:0022627">
    <property type="term" value="C:cytosolic small ribosomal subunit"/>
    <property type="evidence" value="ECO:0007669"/>
    <property type="project" value="TreeGrafter"/>
</dbReference>
<keyword evidence="2" id="KW-0694">RNA-binding</keyword>
<dbReference type="FunFam" id="2.40.50.140:FF:000039">
    <property type="entry name" value="30S ribosomal protein S1"/>
    <property type="match status" value="1"/>
</dbReference>
<dbReference type="EMBL" id="CAEZWI010000037">
    <property type="protein sequence ID" value="CAB4649970.1"/>
    <property type="molecule type" value="Genomic_DNA"/>
</dbReference>
<dbReference type="SUPFAM" id="SSF50249">
    <property type="entry name" value="Nucleic acid-binding proteins"/>
    <property type="match status" value="4"/>
</dbReference>
<dbReference type="AlphaFoldDB" id="A0A6J6KJG9"/>
<dbReference type="PANTHER" id="PTHR10724">
    <property type="entry name" value="30S RIBOSOMAL PROTEIN S1"/>
    <property type="match status" value="1"/>
</dbReference>
<dbReference type="CDD" id="cd05687">
    <property type="entry name" value="S1_RPS1_repeat_ec1_hs1"/>
    <property type="match status" value="1"/>
</dbReference>
<dbReference type="PRINTS" id="PR00681">
    <property type="entry name" value="RIBOSOMALS1"/>
</dbReference>
<dbReference type="GO" id="GO:0003735">
    <property type="term" value="F:structural constituent of ribosome"/>
    <property type="evidence" value="ECO:0007669"/>
    <property type="project" value="TreeGrafter"/>
</dbReference>
<evidence type="ECO:0000256" key="3">
    <source>
        <dbReference type="ARBA" id="ARBA00022980"/>
    </source>
</evidence>
<evidence type="ECO:0000259" key="8">
    <source>
        <dbReference type="PROSITE" id="PS50126"/>
    </source>
</evidence>
<evidence type="ECO:0000256" key="4">
    <source>
        <dbReference type="ARBA" id="ARBA00023274"/>
    </source>
</evidence>
<feature type="domain" description="S1 motif" evidence="8">
    <location>
        <begin position="294"/>
        <end position="363"/>
    </location>
</feature>
<dbReference type="SMART" id="SM00316">
    <property type="entry name" value="S1"/>
    <property type="match status" value="4"/>
</dbReference>